<evidence type="ECO:0000313" key="3">
    <source>
        <dbReference type="Proteomes" id="UP000429607"/>
    </source>
</evidence>
<feature type="signal peptide" evidence="1">
    <location>
        <begin position="1"/>
        <end position="20"/>
    </location>
</feature>
<feature type="chain" id="PRO_5025407739" description="RxLR effector protein" evidence="1">
    <location>
        <begin position="21"/>
        <end position="76"/>
    </location>
</feature>
<evidence type="ECO:0000256" key="1">
    <source>
        <dbReference type="SAM" id="SignalP"/>
    </source>
</evidence>
<evidence type="ECO:0000313" key="2">
    <source>
        <dbReference type="EMBL" id="KAE8980356.1"/>
    </source>
</evidence>
<organism evidence="2 3">
    <name type="scientific">Phytophthora rubi</name>
    <dbReference type="NCBI Taxonomy" id="129364"/>
    <lineage>
        <taxon>Eukaryota</taxon>
        <taxon>Sar</taxon>
        <taxon>Stramenopiles</taxon>
        <taxon>Oomycota</taxon>
        <taxon>Peronosporomycetes</taxon>
        <taxon>Peronosporales</taxon>
        <taxon>Peronosporaceae</taxon>
        <taxon>Phytophthora</taxon>
    </lineage>
</organism>
<keyword evidence="1" id="KW-0732">Signal</keyword>
<sequence length="76" mass="8063">MLLIFTTMFGLCLASAIALAKQSPNLVTLYNTLERTTSNGRVGGSAAATACSHVEGCGSRKINTFTNVFGNINEHR</sequence>
<reference evidence="2 3" key="1">
    <citation type="submission" date="2018-09" db="EMBL/GenBank/DDBJ databases">
        <title>Genomic investigation of the strawberry pathogen Phytophthora fragariae indicates pathogenicity is determined by transcriptional variation in three key races.</title>
        <authorList>
            <person name="Adams T.M."/>
            <person name="Armitage A.D."/>
            <person name="Sobczyk M.K."/>
            <person name="Bates H.J."/>
            <person name="Dunwell J.M."/>
            <person name="Nellist C.F."/>
            <person name="Harrison R.J."/>
        </authorList>
    </citation>
    <scope>NUCLEOTIDE SEQUENCE [LARGE SCALE GENOMIC DNA]</scope>
    <source>
        <strain evidence="2 3">SCRP249</strain>
    </source>
</reference>
<accession>A0A6A3IBR9</accession>
<protein>
    <recommendedName>
        <fullName evidence="4">RxLR effector protein</fullName>
    </recommendedName>
</protein>
<dbReference type="Proteomes" id="UP000429607">
    <property type="component" value="Unassembled WGS sequence"/>
</dbReference>
<dbReference type="AlphaFoldDB" id="A0A6A3IBR9"/>
<proteinExistence type="predicted"/>
<gene>
    <name evidence="2" type="ORF">PR001_g24298</name>
</gene>
<comment type="caution">
    <text evidence="2">The sequence shown here is derived from an EMBL/GenBank/DDBJ whole genome shotgun (WGS) entry which is preliminary data.</text>
</comment>
<name>A0A6A3IBR9_9STRA</name>
<dbReference type="EMBL" id="QXFV01003061">
    <property type="protein sequence ID" value="KAE8980356.1"/>
    <property type="molecule type" value="Genomic_DNA"/>
</dbReference>
<evidence type="ECO:0008006" key="4">
    <source>
        <dbReference type="Google" id="ProtNLM"/>
    </source>
</evidence>